<dbReference type="GO" id="GO:0009401">
    <property type="term" value="P:phosphoenolpyruvate-dependent sugar phosphotransferase system"/>
    <property type="evidence" value="ECO:0007669"/>
    <property type="project" value="InterPro"/>
</dbReference>
<dbReference type="Gene3D" id="2.40.33.40">
    <property type="entry name" value="Phosphotransferase system, glucitol/sorbitol-specific IIA component"/>
    <property type="match status" value="1"/>
</dbReference>
<dbReference type="OrthoDB" id="5113885at2"/>
<dbReference type="EMBL" id="PVNE01000013">
    <property type="protein sequence ID" value="PRX40422.1"/>
    <property type="molecule type" value="Genomic_DNA"/>
</dbReference>
<dbReference type="InterPro" id="IPR036665">
    <property type="entry name" value="PTS_IIA_glucitol/sorbitol_sf"/>
</dbReference>
<sequence length="120" mass="13027">MAEIFETQVVNIGKNADEFLSEKMIVLFGENAPEELKNYCYMIRVTQVVGEIVPGATLYLGGEPFEITAVGDAVVKNLGQLGHITIRFDGSRTAELPGTLYVEAKPIPSIAIGTTIKIIK</sequence>
<dbReference type="GO" id="GO:0005737">
    <property type="term" value="C:cytoplasm"/>
    <property type="evidence" value="ECO:0007669"/>
    <property type="project" value="InterPro"/>
</dbReference>
<evidence type="ECO:0000256" key="1">
    <source>
        <dbReference type="PROSITE-ProRule" id="PRU00420"/>
    </source>
</evidence>
<accession>A0A2T0LE80</accession>
<dbReference type="PANTHER" id="PTHR40398">
    <property type="entry name" value="PTS SYSTEM GLUCITOL/SORBITOL-SPECIFIC EIIA COMPONENT"/>
    <property type="match status" value="1"/>
</dbReference>
<dbReference type="InterPro" id="IPR004716">
    <property type="entry name" value="PTS_IIA_glucitol/sorbitol-sp"/>
</dbReference>
<dbReference type="Proteomes" id="UP000237797">
    <property type="component" value="Unassembled WGS sequence"/>
</dbReference>
<name>A0A2T0LE80_9BACL</name>
<gene>
    <name evidence="2" type="ORF">CLV97_1138</name>
</gene>
<proteinExistence type="predicted"/>
<comment type="caution">
    <text evidence="1">Lacks conserved residue(s) required for the propagation of feature annotation.</text>
</comment>
<dbReference type="PANTHER" id="PTHR40398:SF1">
    <property type="entry name" value="PTS SYSTEM GLUCITOL_SORBITOL-SPECIFIC EIIA COMPONENT"/>
    <property type="match status" value="1"/>
</dbReference>
<comment type="caution">
    <text evidence="2">The sequence shown here is derived from an EMBL/GenBank/DDBJ whole genome shotgun (WGS) entry which is preliminary data.</text>
</comment>
<dbReference type="PROSITE" id="PS51097">
    <property type="entry name" value="PTS_EIIA_TYPE_5"/>
    <property type="match status" value="1"/>
</dbReference>
<evidence type="ECO:0000313" key="3">
    <source>
        <dbReference type="Proteomes" id="UP000237797"/>
    </source>
</evidence>
<dbReference type="Pfam" id="PF03829">
    <property type="entry name" value="PTSIIA_gutA"/>
    <property type="match status" value="1"/>
</dbReference>
<reference evidence="2 3" key="1">
    <citation type="submission" date="2018-03" db="EMBL/GenBank/DDBJ databases">
        <title>Genomic Encyclopedia of Archaeal and Bacterial Type Strains, Phase II (KMG-II): from individual species to whole genera.</title>
        <authorList>
            <person name="Goeker M."/>
        </authorList>
    </citation>
    <scope>NUCLEOTIDE SEQUENCE [LARGE SCALE GENOMIC DNA]</scope>
    <source>
        <strain evidence="2 3">DSM 44946</strain>
    </source>
</reference>
<dbReference type="GO" id="GO:0016301">
    <property type="term" value="F:kinase activity"/>
    <property type="evidence" value="ECO:0007669"/>
    <property type="project" value="TreeGrafter"/>
</dbReference>
<protein>
    <submittedName>
        <fullName evidence="2">PTS system glucitol/sorbitol-specific IIA component</fullName>
    </submittedName>
</protein>
<evidence type="ECO:0000313" key="2">
    <source>
        <dbReference type="EMBL" id="PRX40422.1"/>
    </source>
</evidence>
<dbReference type="SUPFAM" id="SSF141530">
    <property type="entry name" value="PTSIIA/GutA-like"/>
    <property type="match status" value="1"/>
</dbReference>
<organism evidence="2 3">
    <name type="scientific">Planifilum fimeticola</name>
    <dbReference type="NCBI Taxonomy" id="201975"/>
    <lineage>
        <taxon>Bacteria</taxon>
        <taxon>Bacillati</taxon>
        <taxon>Bacillota</taxon>
        <taxon>Bacilli</taxon>
        <taxon>Bacillales</taxon>
        <taxon>Thermoactinomycetaceae</taxon>
        <taxon>Planifilum</taxon>
    </lineage>
</organism>
<dbReference type="GO" id="GO:0008982">
    <property type="term" value="F:protein-N(PI)-phosphohistidine-sugar phosphotransferase activity"/>
    <property type="evidence" value="ECO:0007669"/>
    <property type="project" value="InterPro"/>
</dbReference>
<dbReference type="RefSeq" id="WP_106345242.1">
    <property type="nucleotide sequence ID" value="NZ_PVNE01000013.1"/>
</dbReference>
<dbReference type="AlphaFoldDB" id="A0A2T0LE80"/>
<keyword evidence="3" id="KW-1185">Reference proteome</keyword>